<sequence length="622" mass="71300">MSILGTEQVSHSFNDKWLFKDLHFALQRGERVALVGINGTGKSTLLKILADVFPPNLGKVVKEKGIRIGYLPQEPDFTGLNTINDFIYSADNEQQQLIKEYEQLIDSQDIDNNKLADITDKLTALNAWEYEHNIKTILNRLQISNFDQRIDSLSGGQKKRLSLAKLLIDEPDVYILDEPTNHLDIETIEWLEKLLTTGNKTVLTVSHDRYFLDNVSSEIRELDKGQLFIYKGNYAYYLEKKSDREYNDVLSAEKARNLLRKELEWMRRQPQARGTKSKARIEAFYDLEDKSKGPRQNDKVQLSVKVSRQGSKILELENIAKTYNKKEIIFGFSYIFKKGDRIGLAGKNGSGKSTFLNLITNEIQPDGGKIEIGETTKFGYYKQSGLQFNEGERVLDVVKNIAEYIQMANGDTLTASQLLTLFLFPPEKQFGMVNKLSGGEKKRLHLMRVLMANPNFLILDEPSNDLDIDTLNVLEEFLLNFPGVLVLVSHDRYLIDKLTEQLFIFNGEGSITIYNGNYADFKLEQDQKIKEEKALIKNKTITAALPPIENSSKRKLTYKEIKEYENLEQEITKLETIIVDKTHVLSETTDHLKLVEVASEIENLKSSLDKKSERWLELAEYI</sequence>
<dbReference type="InterPro" id="IPR003439">
    <property type="entry name" value="ABC_transporter-like_ATP-bd"/>
</dbReference>
<organism evidence="5 6">
    <name type="scientific">Sphingobacterium pedocola</name>
    <dbReference type="NCBI Taxonomy" id="2082722"/>
    <lineage>
        <taxon>Bacteria</taxon>
        <taxon>Pseudomonadati</taxon>
        <taxon>Bacteroidota</taxon>
        <taxon>Sphingobacteriia</taxon>
        <taxon>Sphingobacteriales</taxon>
        <taxon>Sphingobacteriaceae</taxon>
        <taxon>Sphingobacterium</taxon>
    </lineage>
</organism>
<protein>
    <submittedName>
        <fullName evidence="5">ABC transporter</fullName>
    </submittedName>
</protein>
<comment type="caution">
    <text evidence="5">The sequence shown here is derived from an EMBL/GenBank/DDBJ whole genome shotgun (WGS) entry which is preliminary data.</text>
</comment>
<feature type="domain" description="ABC transporter" evidence="4">
    <location>
        <begin position="4"/>
        <end position="249"/>
    </location>
</feature>
<keyword evidence="2" id="KW-0067">ATP-binding</keyword>
<evidence type="ECO:0000313" key="6">
    <source>
        <dbReference type="Proteomes" id="UP000618319"/>
    </source>
</evidence>
<feature type="domain" description="ABC transporter" evidence="4">
    <location>
        <begin position="314"/>
        <end position="533"/>
    </location>
</feature>
<keyword evidence="3" id="KW-0175">Coiled coil</keyword>
<dbReference type="PANTHER" id="PTHR42855:SF1">
    <property type="entry name" value="ABC TRANSPORTER DOMAIN-CONTAINING PROTEIN"/>
    <property type="match status" value="1"/>
</dbReference>
<dbReference type="InterPro" id="IPR027417">
    <property type="entry name" value="P-loop_NTPase"/>
</dbReference>
<dbReference type="InterPro" id="IPR051309">
    <property type="entry name" value="ABCF_ATPase"/>
</dbReference>
<dbReference type="PROSITE" id="PS50893">
    <property type="entry name" value="ABC_TRANSPORTER_2"/>
    <property type="match status" value="2"/>
</dbReference>
<dbReference type="NCBIfam" id="NF000355">
    <property type="entry name" value="ribo_prot_ABC_F"/>
    <property type="match status" value="1"/>
</dbReference>
<dbReference type="Pfam" id="PF12848">
    <property type="entry name" value="ABC_tran_Xtn"/>
    <property type="match status" value="1"/>
</dbReference>
<dbReference type="SMART" id="SM00382">
    <property type="entry name" value="AAA"/>
    <property type="match status" value="2"/>
</dbReference>
<dbReference type="Pfam" id="PF16326">
    <property type="entry name" value="ABC_tran_CTD"/>
    <property type="match status" value="1"/>
</dbReference>
<keyword evidence="6" id="KW-1185">Reference proteome</keyword>
<gene>
    <name evidence="5" type="ORF">C4F40_12085</name>
</gene>
<dbReference type="EMBL" id="PSKQ01000021">
    <property type="protein sequence ID" value="MBE8721461.1"/>
    <property type="molecule type" value="Genomic_DNA"/>
</dbReference>
<dbReference type="PROSITE" id="PS00211">
    <property type="entry name" value="ABC_TRANSPORTER_1"/>
    <property type="match status" value="1"/>
</dbReference>
<accession>A0ABR9T7Y8</accession>
<feature type="coiled-coil region" evidence="3">
    <location>
        <begin position="564"/>
        <end position="614"/>
    </location>
</feature>
<evidence type="ECO:0000256" key="3">
    <source>
        <dbReference type="SAM" id="Coils"/>
    </source>
</evidence>
<dbReference type="Pfam" id="PF00005">
    <property type="entry name" value="ABC_tran"/>
    <property type="match status" value="2"/>
</dbReference>
<dbReference type="RefSeq" id="WP_196939418.1">
    <property type="nucleotide sequence ID" value="NZ_MU158690.1"/>
</dbReference>
<dbReference type="InterPro" id="IPR037118">
    <property type="entry name" value="Val-tRNA_synth_C_sf"/>
</dbReference>
<dbReference type="CDD" id="cd03221">
    <property type="entry name" value="ABCF_EF-3"/>
    <property type="match status" value="2"/>
</dbReference>
<dbReference type="Gene3D" id="3.40.50.300">
    <property type="entry name" value="P-loop containing nucleotide triphosphate hydrolases"/>
    <property type="match status" value="2"/>
</dbReference>
<dbReference type="SUPFAM" id="SSF52540">
    <property type="entry name" value="P-loop containing nucleoside triphosphate hydrolases"/>
    <property type="match status" value="2"/>
</dbReference>
<evidence type="ECO:0000259" key="4">
    <source>
        <dbReference type="PROSITE" id="PS50893"/>
    </source>
</evidence>
<evidence type="ECO:0000256" key="1">
    <source>
        <dbReference type="ARBA" id="ARBA00022741"/>
    </source>
</evidence>
<dbReference type="PANTHER" id="PTHR42855">
    <property type="entry name" value="ABC TRANSPORTER ATP-BINDING SUBUNIT"/>
    <property type="match status" value="1"/>
</dbReference>
<dbReference type="Proteomes" id="UP000618319">
    <property type="component" value="Unassembled WGS sequence"/>
</dbReference>
<evidence type="ECO:0000313" key="5">
    <source>
        <dbReference type="EMBL" id="MBE8721461.1"/>
    </source>
</evidence>
<reference evidence="5 6" key="1">
    <citation type="submission" date="2018-02" db="EMBL/GenBank/DDBJ databases">
        <title>Sphingobacterium KA21.</title>
        <authorList>
            <person name="Vasarhelyi B.M."/>
            <person name="Deshmukh S."/>
            <person name="Balint B."/>
            <person name="Kukolya J."/>
        </authorList>
    </citation>
    <scope>NUCLEOTIDE SEQUENCE [LARGE SCALE GENOMIC DNA]</scope>
    <source>
        <strain evidence="5 6">Ka21</strain>
    </source>
</reference>
<dbReference type="InterPro" id="IPR017871">
    <property type="entry name" value="ABC_transporter-like_CS"/>
</dbReference>
<dbReference type="InterPro" id="IPR032781">
    <property type="entry name" value="ABC_tran_Xtn"/>
</dbReference>
<evidence type="ECO:0000256" key="2">
    <source>
        <dbReference type="ARBA" id="ARBA00022840"/>
    </source>
</evidence>
<dbReference type="InterPro" id="IPR003593">
    <property type="entry name" value="AAA+_ATPase"/>
</dbReference>
<keyword evidence="1" id="KW-0547">Nucleotide-binding</keyword>
<name>A0ABR9T7Y8_9SPHI</name>
<dbReference type="InterPro" id="IPR032524">
    <property type="entry name" value="ABC_tran_C"/>
</dbReference>
<proteinExistence type="predicted"/>
<dbReference type="Gene3D" id="1.10.287.380">
    <property type="entry name" value="Valyl-tRNA synthetase, C-terminal domain"/>
    <property type="match status" value="1"/>
</dbReference>